<dbReference type="AlphaFoldDB" id="A0A7S9GZA0"/>
<dbReference type="InterPro" id="IPR029068">
    <property type="entry name" value="Glyas_Bleomycin-R_OHBP_Dase"/>
</dbReference>
<proteinExistence type="predicted"/>
<protein>
    <submittedName>
        <fullName evidence="2">VOC family protein</fullName>
    </submittedName>
</protein>
<dbReference type="Gene3D" id="3.10.180.10">
    <property type="entry name" value="2,3-Dihydroxybiphenyl 1,2-Dioxygenase, domain 1"/>
    <property type="match status" value="1"/>
</dbReference>
<dbReference type="InterPro" id="IPR004360">
    <property type="entry name" value="Glyas_Fos-R_dOase_dom"/>
</dbReference>
<dbReference type="EMBL" id="CP061379">
    <property type="protein sequence ID" value="QPF90676.1"/>
    <property type="molecule type" value="Genomic_DNA"/>
</dbReference>
<dbReference type="SUPFAM" id="SSF54593">
    <property type="entry name" value="Glyoxalase/Bleomycin resistance protein/Dihydroxybiphenyl dioxygenase"/>
    <property type="match status" value="1"/>
</dbReference>
<evidence type="ECO:0000313" key="2">
    <source>
        <dbReference type="EMBL" id="QPF90676.1"/>
    </source>
</evidence>
<dbReference type="Pfam" id="PF00903">
    <property type="entry name" value="Glyoxalase"/>
    <property type="match status" value="1"/>
</dbReference>
<evidence type="ECO:0000313" key="3">
    <source>
        <dbReference type="Proteomes" id="UP000594621"/>
    </source>
</evidence>
<name>A0A7S9GZA0_9BRAD</name>
<gene>
    <name evidence="2" type="ORF">IC761_29975</name>
</gene>
<dbReference type="RefSeq" id="WP_195800259.1">
    <property type="nucleotide sequence ID" value="NZ_CP061379.1"/>
</dbReference>
<accession>A0A7S9GZA0</accession>
<feature type="domain" description="VOC" evidence="1">
    <location>
        <begin position="2"/>
        <end position="115"/>
    </location>
</feature>
<dbReference type="Proteomes" id="UP000594621">
    <property type="component" value="Chromosome"/>
</dbReference>
<keyword evidence="3" id="KW-1185">Reference proteome</keyword>
<reference evidence="2 3" key="1">
    <citation type="submission" date="2020-09" db="EMBL/GenBank/DDBJ databases">
        <title>Complete genomes of bradyrhizobia occurring on native shrubby legumes in Australia.</title>
        <authorList>
            <person name="Lafay B."/>
        </authorList>
    </citation>
    <scope>NUCLEOTIDE SEQUENCE [LARGE SCALE GENOMIC DNA]</scope>
    <source>
        <strain evidence="2 3">BDV5040</strain>
    </source>
</reference>
<evidence type="ECO:0000259" key="1">
    <source>
        <dbReference type="PROSITE" id="PS51819"/>
    </source>
</evidence>
<dbReference type="PROSITE" id="PS51819">
    <property type="entry name" value="VOC"/>
    <property type="match status" value="1"/>
</dbReference>
<organism evidence="2 3">
    <name type="scientific">Bradyrhizobium commune</name>
    <dbReference type="NCBI Taxonomy" id="83627"/>
    <lineage>
        <taxon>Bacteria</taxon>
        <taxon>Pseudomonadati</taxon>
        <taxon>Pseudomonadota</taxon>
        <taxon>Alphaproteobacteria</taxon>
        <taxon>Hyphomicrobiales</taxon>
        <taxon>Nitrobacteraceae</taxon>
        <taxon>Bradyrhizobium</taxon>
    </lineage>
</organism>
<dbReference type="KEGG" id="bcou:IC761_29975"/>
<dbReference type="InterPro" id="IPR037523">
    <property type="entry name" value="VOC_core"/>
</dbReference>
<sequence>MRIMRIVPNIATKDAGRAKTFYRDILGLDVAMDMGWIATFEADAVMRPQLSVAAHGGSGTAVPDFTIEVDDLQQALRRFQEAKIAIEYGPIAEPWGVKRFYARDPFGRLLNIMQHSR</sequence>